<sequence length="98" mass="11064">MAAITHICTLDYVAKMMDEDPELLEAIVWNDDNLTYGSIISVYTGPEETITALTDDGVEELTAMLRDARSTTDSWHQFLDDFVDDEELVARIKAKPPR</sequence>
<name>A0A1G7R9E9_9RHOB</name>
<keyword evidence="2" id="KW-1185">Reference proteome</keyword>
<dbReference type="EMBL" id="FNBP01000004">
    <property type="protein sequence ID" value="SDG07392.1"/>
    <property type="molecule type" value="Genomic_DNA"/>
</dbReference>
<dbReference type="AlphaFoldDB" id="A0A1G7R9E9"/>
<protein>
    <submittedName>
        <fullName evidence="1">Uncharacterized protein</fullName>
    </submittedName>
</protein>
<gene>
    <name evidence="1" type="ORF">SAMN04489759_104316</name>
</gene>
<reference evidence="2" key="1">
    <citation type="submission" date="2016-10" db="EMBL/GenBank/DDBJ databases">
        <authorList>
            <person name="Varghese N."/>
            <person name="Submissions S."/>
        </authorList>
    </citation>
    <scope>NUCLEOTIDE SEQUENCE [LARGE SCALE GENOMIC DNA]</scope>
    <source>
        <strain evidence="2">DSM 16477</strain>
    </source>
</reference>
<dbReference type="RefSeq" id="WP_093741938.1">
    <property type="nucleotide sequence ID" value="NZ_FNBP01000004.1"/>
</dbReference>
<accession>A0A1G7R9E9</accession>
<dbReference type="OrthoDB" id="8081994at2"/>
<proteinExistence type="predicted"/>
<organism evidence="1 2">
    <name type="scientific">Sulfitobacter delicatus</name>
    <dbReference type="NCBI Taxonomy" id="218672"/>
    <lineage>
        <taxon>Bacteria</taxon>
        <taxon>Pseudomonadati</taxon>
        <taxon>Pseudomonadota</taxon>
        <taxon>Alphaproteobacteria</taxon>
        <taxon>Rhodobacterales</taxon>
        <taxon>Roseobacteraceae</taxon>
        <taxon>Sulfitobacter</taxon>
    </lineage>
</organism>
<dbReference type="STRING" id="218672.SAMN04489759_104316"/>
<evidence type="ECO:0000313" key="2">
    <source>
        <dbReference type="Proteomes" id="UP000199399"/>
    </source>
</evidence>
<evidence type="ECO:0000313" key="1">
    <source>
        <dbReference type="EMBL" id="SDG07392.1"/>
    </source>
</evidence>
<dbReference type="Proteomes" id="UP000199399">
    <property type="component" value="Unassembled WGS sequence"/>
</dbReference>